<dbReference type="PANTHER" id="PTHR33744:SF15">
    <property type="entry name" value="CARBOHYDRATE DIACID REGULATOR"/>
    <property type="match status" value="1"/>
</dbReference>
<organism evidence="3 4">
    <name type="scientific">Gracilibacillus salinarum</name>
    <dbReference type="NCBI Taxonomy" id="2932255"/>
    <lineage>
        <taxon>Bacteria</taxon>
        <taxon>Bacillati</taxon>
        <taxon>Bacillota</taxon>
        <taxon>Bacilli</taxon>
        <taxon>Bacillales</taxon>
        <taxon>Bacillaceae</taxon>
        <taxon>Gracilibacillus</taxon>
    </lineage>
</organism>
<dbReference type="EMBL" id="CP095071">
    <property type="protein sequence ID" value="UOQ84168.1"/>
    <property type="molecule type" value="Genomic_DNA"/>
</dbReference>
<dbReference type="Proteomes" id="UP000831537">
    <property type="component" value="Chromosome"/>
</dbReference>
<feature type="domain" description="PucR C-terminal helix-turn-helix" evidence="2">
    <location>
        <begin position="452"/>
        <end position="507"/>
    </location>
</feature>
<evidence type="ECO:0000313" key="4">
    <source>
        <dbReference type="Proteomes" id="UP000831537"/>
    </source>
</evidence>
<evidence type="ECO:0000259" key="1">
    <source>
        <dbReference type="Pfam" id="PF07905"/>
    </source>
</evidence>
<gene>
    <name evidence="3" type="ORF">MUN87_15835</name>
</gene>
<dbReference type="Gene3D" id="1.10.10.2840">
    <property type="entry name" value="PucR C-terminal helix-turn-helix domain"/>
    <property type="match status" value="1"/>
</dbReference>
<dbReference type="InterPro" id="IPR051448">
    <property type="entry name" value="CdaR-like_regulators"/>
</dbReference>
<name>A0ABY4GIY3_9BACI</name>
<dbReference type="Pfam" id="PF07905">
    <property type="entry name" value="PucR"/>
    <property type="match status" value="1"/>
</dbReference>
<dbReference type="InterPro" id="IPR042070">
    <property type="entry name" value="PucR_C-HTH_sf"/>
</dbReference>
<dbReference type="PANTHER" id="PTHR33744">
    <property type="entry name" value="CARBOHYDRATE DIACID REGULATOR"/>
    <property type="match status" value="1"/>
</dbReference>
<accession>A0ABY4GIY3</accession>
<proteinExistence type="predicted"/>
<evidence type="ECO:0000259" key="2">
    <source>
        <dbReference type="Pfam" id="PF13556"/>
    </source>
</evidence>
<evidence type="ECO:0000313" key="3">
    <source>
        <dbReference type="EMBL" id="UOQ84168.1"/>
    </source>
</evidence>
<protein>
    <submittedName>
        <fullName evidence="3">PucR family transcriptional regulator</fullName>
    </submittedName>
</protein>
<reference evidence="3 4" key="1">
    <citation type="submission" date="2022-04" db="EMBL/GenBank/DDBJ databases">
        <title>Gracilibacillus sp. isolated from saltern.</title>
        <authorList>
            <person name="Won M."/>
            <person name="Lee C.-M."/>
            <person name="Woen H.-Y."/>
            <person name="Kwon S.-W."/>
        </authorList>
    </citation>
    <scope>NUCLEOTIDE SEQUENCE [LARGE SCALE GENOMIC DNA]</scope>
    <source>
        <strain evidence="3 4">SSPM10-3</strain>
    </source>
</reference>
<feature type="domain" description="Purine catabolism PurC-like" evidence="1">
    <location>
        <begin position="14"/>
        <end position="122"/>
    </location>
</feature>
<sequence>MHLTIKEALGVFPFSQSKLVAGTQSTTRWITAVNIMDAPDIQNWVKKGELLFTTAFIWKDNLDKAINIIKELENKQCAGLGIKLGRYWKEIPQAIIDIANKLDFPIFELPYSYTFSDQIKALYDEAHLKKEKWLHDKLVTQKELLTFQQLDHDFDDYLTLVARFIQYPFTLLSADLEVLHNYTKLTAAQLLQKWQNNQAEHISLELIHKGEHYGYLFILDDVDNQLTKEEEMLFDQIGEIVAAYLSNHPKSLANIEKEVSFQSLLKDYTENRIDIATFAEQLTAEEQPLTASPYWTILLNNSNDLTSNEILILKEKMIRHPYFKSYLLKFFTWQGYPLAVVFDPNAKDRVFQRTNLFLPVLEELLHAANIQGHLIVSRQHQELAAFPSSVQECTNASRLAKELDYNENVIITEDLDFFSLYQYIPDHLMETFYQNTFDTLLHDSTNFEKDMLATLETYIECNGNLKEVANRLFVHRNTVVYRLDKISNLLQIDLKNIDDLLRVKMALTFIQLKNIRKQIS</sequence>
<keyword evidence="4" id="KW-1185">Reference proteome</keyword>
<dbReference type="InterPro" id="IPR012914">
    <property type="entry name" value="PucR_dom"/>
</dbReference>
<dbReference type="Pfam" id="PF13556">
    <property type="entry name" value="HTH_30"/>
    <property type="match status" value="1"/>
</dbReference>
<dbReference type="InterPro" id="IPR025736">
    <property type="entry name" value="PucR_C-HTH_dom"/>
</dbReference>
<dbReference type="RefSeq" id="WP_244741586.1">
    <property type="nucleotide sequence ID" value="NZ_CP095071.1"/>
</dbReference>